<accession>A0A1B7MQ18</accession>
<gene>
    <name evidence="1" type="ORF">K503DRAFT_428021</name>
</gene>
<dbReference type="AlphaFoldDB" id="A0A1B7MQ18"/>
<sequence>MPTSEGRIGNEFIGTIFILYCTYYCSQTIPADLMQSSDACQQVPIAANIAFVNLRQPGTTTHICTCAISLIFCPGSSRPVRTIPDNLRQPENRGFSPGFNFQHLPAWISTCFPERVDTT</sequence>
<dbReference type="InParanoid" id="A0A1B7MQ18"/>
<evidence type="ECO:0000313" key="1">
    <source>
        <dbReference type="EMBL" id="OAX34676.1"/>
    </source>
</evidence>
<organism evidence="1 2">
    <name type="scientific">Rhizopogon vinicolor AM-OR11-026</name>
    <dbReference type="NCBI Taxonomy" id="1314800"/>
    <lineage>
        <taxon>Eukaryota</taxon>
        <taxon>Fungi</taxon>
        <taxon>Dikarya</taxon>
        <taxon>Basidiomycota</taxon>
        <taxon>Agaricomycotina</taxon>
        <taxon>Agaricomycetes</taxon>
        <taxon>Agaricomycetidae</taxon>
        <taxon>Boletales</taxon>
        <taxon>Suillineae</taxon>
        <taxon>Rhizopogonaceae</taxon>
        <taxon>Rhizopogon</taxon>
    </lineage>
</organism>
<protein>
    <submittedName>
        <fullName evidence="1">Uncharacterized protein</fullName>
    </submittedName>
</protein>
<reference evidence="1 2" key="1">
    <citation type="submission" date="2016-06" db="EMBL/GenBank/DDBJ databases">
        <title>Comparative genomics of the ectomycorrhizal sister species Rhizopogon vinicolor and Rhizopogon vesiculosus (Basidiomycota: Boletales) reveals a divergence of the mating type B locus.</title>
        <authorList>
            <consortium name="DOE Joint Genome Institute"/>
            <person name="Mujic A.B."/>
            <person name="Kuo A."/>
            <person name="Tritt A."/>
            <person name="Lipzen A."/>
            <person name="Chen C."/>
            <person name="Johnson J."/>
            <person name="Sharma A."/>
            <person name="Barry K."/>
            <person name="Grigoriev I.V."/>
            <person name="Spatafora J.W."/>
        </authorList>
    </citation>
    <scope>NUCLEOTIDE SEQUENCE [LARGE SCALE GENOMIC DNA]</scope>
    <source>
        <strain evidence="1 2">AM-OR11-026</strain>
    </source>
</reference>
<dbReference type="Proteomes" id="UP000092154">
    <property type="component" value="Unassembled WGS sequence"/>
</dbReference>
<name>A0A1B7MQ18_9AGAM</name>
<keyword evidence="2" id="KW-1185">Reference proteome</keyword>
<proteinExistence type="predicted"/>
<dbReference type="EMBL" id="KV448581">
    <property type="protein sequence ID" value="OAX34676.1"/>
    <property type="molecule type" value="Genomic_DNA"/>
</dbReference>
<evidence type="ECO:0000313" key="2">
    <source>
        <dbReference type="Proteomes" id="UP000092154"/>
    </source>
</evidence>